<keyword evidence="1" id="KW-0472">Membrane</keyword>
<evidence type="ECO:0000313" key="2">
    <source>
        <dbReference type="EMBL" id="OCT16158.1"/>
    </source>
</evidence>
<evidence type="ECO:0000256" key="1">
    <source>
        <dbReference type="SAM" id="Phobius"/>
    </source>
</evidence>
<dbReference type="AlphaFoldDB" id="A0A1C1A6M2"/>
<keyword evidence="1" id="KW-1133">Transmembrane helix</keyword>
<sequence>MKEVSVVHLYLLRALYLLVVVGLGIVVWPGVIRHEQWDLMEGIVQCMLAAFSALSLLGLRYPLQMLPLLLWEMIWKLIWLSVVALPLWTAGQLDDSTLGIVFECLVVAIFPFCMPWRYVFYSYIKKRSDRWVGRKSGIAG</sequence>
<reference evidence="3" key="1">
    <citation type="submission" date="2016-05" db="EMBL/GenBank/DDBJ databases">
        <title>Paenibacillus oryzae. sp. nov., isolated from the rice root.</title>
        <authorList>
            <person name="Zhang J."/>
            <person name="Zhang X."/>
        </authorList>
    </citation>
    <scope>NUCLEOTIDE SEQUENCE [LARGE SCALE GENOMIC DNA]</scope>
    <source>
        <strain evidence="3">KCTC13222</strain>
    </source>
</reference>
<feature type="transmembrane region" description="Helical" evidence="1">
    <location>
        <begin position="100"/>
        <end position="120"/>
    </location>
</feature>
<dbReference type="OrthoDB" id="5998965at2"/>
<name>A0A1C1A6M2_9BACL</name>
<dbReference type="RefSeq" id="WP_065850933.1">
    <property type="nucleotide sequence ID" value="NZ_LYPC01000011.1"/>
</dbReference>
<feature type="transmembrane region" description="Helical" evidence="1">
    <location>
        <begin position="68"/>
        <end position="88"/>
    </location>
</feature>
<proteinExistence type="predicted"/>
<protein>
    <submittedName>
        <fullName evidence="2">Uncharacterized protein</fullName>
    </submittedName>
</protein>
<dbReference type="Proteomes" id="UP000093309">
    <property type="component" value="Unassembled WGS sequence"/>
</dbReference>
<feature type="transmembrane region" description="Helical" evidence="1">
    <location>
        <begin position="42"/>
        <end position="61"/>
    </location>
</feature>
<accession>A0A1C1A6M2</accession>
<evidence type="ECO:0000313" key="3">
    <source>
        <dbReference type="Proteomes" id="UP000093309"/>
    </source>
</evidence>
<dbReference type="EMBL" id="LYPC01000011">
    <property type="protein sequence ID" value="OCT16158.1"/>
    <property type="molecule type" value="Genomic_DNA"/>
</dbReference>
<dbReference type="STRING" id="512399.A8709_01550"/>
<keyword evidence="3" id="KW-1185">Reference proteome</keyword>
<keyword evidence="1" id="KW-0812">Transmembrane</keyword>
<organism evidence="2 3">
    <name type="scientific">Paenibacillus pectinilyticus</name>
    <dbReference type="NCBI Taxonomy" id="512399"/>
    <lineage>
        <taxon>Bacteria</taxon>
        <taxon>Bacillati</taxon>
        <taxon>Bacillota</taxon>
        <taxon>Bacilli</taxon>
        <taxon>Bacillales</taxon>
        <taxon>Paenibacillaceae</taxon>
        <taxon>Paenibacillus</taxon>
    </lineage>
</organism>
<gene>
    <name evidence="2" type="ORF">A8709_01550</name>
</gene>
<feature type="transmembrane region" description="Helical" evidence="1">
    <location>
        <begin position="7"/>
        <end position="30"/>
    </location>
</feature>
<comment type="caution">
    <text evidence="2">The sequence shown here is derived from an EMBL/GenBank/DDBJ whole genome shotgun (WGS) entry which is preliminary data.</text>
</comment>